<feature type="compositionally biased region" description="Low complexity" evidence="6">
    <location>
        <begin position="492"/>
        <end position="501"/>
    </location>
</feature>
<dbReference type="Ensembl" id="ENSSTUT00000022805.1">
    <property type="protein sequence ID" value="ENSSTUP00000021707.1"/>
    <property type="gene ID" value="ENSSTUG00000009595.1"/>
</dbReference>
<feature type="compositionally biased region" description="Pro residues" evidence="6">
    <location>
        <begin position="305"/>
        <end position="315"/>
    </location>
</feature>
<feature type="compositionally biased region" description="Low complexity" evidence="6">
    <location>
        <begin position="334"/>
        <end position="348"/>
    </location>
</feature>
<evidence type="ECO:0000256" key="1">
    <source>
        <dbReference type="ARBA" id="ARBA00004498"/>
    </source>
</evidence>
<feature type="compositionally biased region" description="Polar residues" evidence="6">
    <location>
        <begin position="214"/>
        <end position="235"/>
    </location>
</feature>
<dbReference type="PANTHER" id="PTHR15427:SF23">
    <property type="entry name" value="EMI DOMAIN-CONTAINING PROTEIN 1"/>
    <property type="match status" value="1"/>
</dbReference>
<keyword evidence="9" id="KW-1185">Reference proteome</keyword>
<evidence type="ECO:0000256" key="6">
    <source>
        <dbReference type="SAM" id="MobiDB-lite"/>
    </source>
</evidence>
<dbReference type="InterPro" id="IPR008160">
    <property type="entry name" value="Collagen"/>
</dbReference>
<reference evidence="8" key="2">
    <citation type="submission" date="2025-09" db="UniProtKB">
        <authorList>
            <consortium name="Ensembl"/>
        </authorList>
    </citation>
    <scope>IDENTIFICATION</scope>
</reference>
<evidence type="ECO:0000259" key="7">
    <source>
        <dbReference type="PROSITE" id="PS51041"/>
    </source>
</evidence>
<feature type="region of interest" description="Disordered" evidence="6">
    <location>
        <begin position="211"/>
        <end position="429"/>
    </location>
</feature>
<comment type="subcellular location">
    <subcellularLocation>
        <location evidence="1">Secreted</location>
        <location evidence="1">Extracellular space</location>
        <location evidence="1">Extracellular matrix</location>
    </subcellularLocation>
</comment>
<keyword evidence="4" id="KW-0732">Signal</keyword>
<sequence>MLYFWLLRCIYSACPKSDKDLTLRRVSNSIFFKSTKTYRNSRFGTLWRRHLAMTSLPCALCIIWICLVCHSTGTGFIYQFPGVTGQSVNSEQRATTGSPGSGSNIHLRNWCQYNVLRTVKCQVHNGTETMVQRVFQGCRWPGPCTKLISYRTVVRPSYKVAYRQVTAREWRCCPGFVGDECREECMNCTGFTDINNRLNFIESKIKLLEGAGSPSPSFNNSTEGSNDNVMYTPTLTPIGLPSNLHPGGRGPPGPIGSPGIPGPAGEAGVPGQTGPAGQAGVPGQTGPTGPMGERGRPGEIGLPGLPGPPGPPGPPSSSTRPRGDMFGFDEQEETPLTPTLPELVAGPLGPSGPSGPSGPPGPRGPIGPAGVPGLPGRDAAGGLQGKAGNPGPKGDAGERGPSGLPGEHGQPGQSGQKGEPGEGLPEGGAEGVQQLREALKILAERVLILEHMIGLHESPVESGSGLESLPDSFSFPAVKTRLAESTIKTRRLQPLQLSSRPSSRKQSGGQTETMYFLRHQ</sequence>
<name>A0A673XL94_SALTR</name>
<evidence type="ECO:0000313" key="8">
    <source>
        <dbReference type="Ensembl" id="ENSSTUP00000021707.1"/>
    </source>
</evidence>
<dbReference type="GeneID" id="115163797"/>
<dbReference type="Pfam" id="PF07546">
    <property type="entry name" value="EMI"/>
    <property type="match status" value="1"/>
</dbReference>
<keyword evidence="2" id="KW-0964">Secreted</keyword>
<dbReference type="GO" id="GO:0005576">
    <property type="term" value="C:extracellular region"/>
    <property type="evidence" value="ECO:0007669"/>
    <property type="project" value="UniProtKB-SubCell"/>
</dbReference>
<dbReference type="InterPro" id="IPR011489">
    <property type="entry name" value="EMI_domain"/>
</dbReference>
<dbReference type="InParanoid" id="A0A673XL94"/>
<dbReference type="OMA" id="PCAKVIS"/>
<feature type="compositionally biased region" description="Pro residues" evidence="6">
    <location>
        <begin position="356"/>
        <end position="365"/>
    </location>
</feature>
<keyword evidence="5" id="KW-1015">Disulfide bond</keyword>
<gene>
    <name evidence="8" type="primary">LOC115163797</name>
</gene>
<dbReference type="GeneTree" id="ENSGT00940000165137"/>
<dbReference type="PROSITE" id="PS51041">
    <property type="entry name" value="EMI"/>
    <property type="match status" value="1"/>
</dbReference>
<reference evidence="8" key="1">
    <citation type="submission" date="2025-08" db="UniProtKB">
        <authorList>
            <consortium name="Ensembl"/>
        </authorList>
    </citation>
    <scope>IDENTIFICATION</scope>
</reference>
<dbReference type="Proteomes" id="UP000472277">
    <property type="component" value="Chromosome 26"/>
</dbReference>
<proteinExistence type="predicted"/>
<evidence type="ECO:0000256" key="2">
    <source>
        <dbReference type="ARBA" id="ARBA00022525"/>
    </source>
</evidence>
<feature type="domain" description="EMI" evidence="7">
    <location>
        <begin position="107"/>
        <end position="183"/>
    </location>
</feature>
<accession>A0A673XL94</accession>
<dbReference type="Pfam" id="PF01391">
    <property type="entry name" value="Collagen"/>
    <property type="match status" value="1"/>
</dbReference>
<protein>
    <submittedName>
        <fullName evidence="8">Collagen alpha-1(XXVI) chain-like</fullName>
    </submittedName>
</protein>
<dbReference type="AlphaFoldDB" id="A0A673XL94"/>
<evidence type="ECO:0000313" key="9">
    <source>
        <dbReference type="Proteomes" id="UP000472277"/>
    </source>
</evidence>
<dbReference type="InterPro" id="IPR050392">
    <property type="entry name" value="Collagen/C1q_domain"/>
</dbReference>
<dbReference type="PANTHER" id="PTHR15427">
    <property type="entry name" value="EMILIN ELASTIN MICROFIBRIL INTERFACE-LOCATED PROTEIN ELASTIN MICROFIBRIL INTERFACER"/>
    <property type="match status" value="1"/>
</dbReference>
<organism evidence="8 9">
    <name type="scientific">Salmo trutta</name>
    <name type="common">Brown trout</name>
    <dbReference type="NCBI Taxonomy" id="8032"/>
    <lineage>
        <taxon>Eukaryota</taxon>
        <taxon>Metazoa</taxon>
        <taxon>Chordata</taxon>
        <taxon>Craniata</taxon>
        <taxon>Vertebrata</taxon>
        <taxon>Euteleostomi</taxon>
        <taxon>Actinopterygii</taxon>
        <taxon>Neopterygii</taxon>
        <taxon>Teleostei</taxon>
        <taxon>Protacanthopterygii</taxon>
        <taxon>Salmoniformes</taxon>
        <taxon>Salmonidae</taxon>
        <taxon>Salmoninae</taxon>
        <taxon>Salmo</taxon>
    </lineage>
</organism>
<evidence type="ECO:0000256" key="3">
    <source>
        <dbReference type="ARBA" id="ARBA00022530"/>
    </source>
</evidence>
<evidence type="ECO:0000256" key="4">
    <source>
        <dbReference type="ARBA" id="ARBA00022729"/>
    </source>
</evidence>
<feature type="region of interest" description="Disordered" evidence="6">
    <location>
        <begin position="489"/>
        <end position="520"/>
    </location>
</feature>
<keyword evidence="3" id="KW-0272">Extracellular matrix</keyword>
<dbReference type="RefSeq" id="XP_029571834.1">
    <property type="nucleotide sequence ID" value="XM_029715974.1"/>
</dbReference>
<evidence type="ECO:0000256" key="5">
    <source>
        <dbReference type="ARBA" id="ARBA00023157"/>
    </source>
</evidence>